<keyword evidence="5" id="KW-0813">Transport</keyword>
<accession>A0ABQ6MGT3</accession>
<feature type="repeat" description="Solcar" evidence="4">
    <location>
        <begin position="61"/>
        <end position="148"/>
    </location>
</feature>
<name>A0ABQ6MGT3_9STRA</name>
<feature type="region of interest" description="Disordered" evidence="6">
    <location>
        <begin position="178"/>
        <end position="203"/>
    </location>
</feature>
<evidence type="ECO:0000256" key="2">
    <source>
        <dbReference type="ARBA" id="ARBA00022692"/>
    </source>
</evidence>
<comment type="caution">
    <text evidence="7">The sequence shown here is derived from an EMBL/GenBank/DDBJ whole genome shotgun (WGS) entry which is preliminary data.</text>
</comment>
<dbReference type="EMBL" id="BRYB01000224">
    <property type="protein sequence ID" value="GMI25655.1"/>
    <property type="molecule type" value="Genomic_DNA"/>
</dbReference>
<proteinExistence type="inferred from homology"/>
<keyword evidence="8" id="KW-1185">Reference proteome</keyword>
<comment type="subcellular location">
    <subcellularLocation>
        <location evidence="1">Membrane</location>
        <topology evidence="1">Multi-pass membrane protein</topology>
    </subcellularLocation>
</comment>
<dbReference type="InterPro" id="IPR018108">
    <property type="entry name" value="MCP_transmembrane"/>
</dbReference>
<dbReference type="PROSITE" id="PS50920">
    <property type="entry name" value="SOLCAR"/>
    <property type="match status" value="1"/>
</dbReference>
<reference evidence="7 8" key="1">
    <citation type="journal article" date="2023" name="Commun. Biol.">
        <title>Genome analysis of Parmales, the sister group of diatoms, reveals the evolutionary specialization of diatoms from phago-mixotrophs to photoautotrophs.</title>
        <authorList>
            <person name="Ban H."/>
            <person name="Sato S."/>
            <person name="Yoshikawa S."/>
            <person name="Yamada K."/>
            <person name="Nakamura Y."/>
            <person name="Ichinomiya M."/>
            <person name="Sato N."/>
            <person name="Blanc-Mathieu R."/>
            <person name="Endo H."/>
            <person name="Kuwata A."/>
            <person name="Ogata H."/>
        </authorList>
    </citation>
    <scope>NUCLEOTIDE SEQUENCE [LARGE SCALE GENOMIC DNA]</scope>
</reference>
<dbReference type="Gene3D" id="1.50.40.10">
    <property type="entry name" value="Mitochondrial carrier domain"/>
    <property type="match status" value="1"/>
</dbReference>
<keyword evidence="3 4" id="KW-0472">Membrane</keyword>
<evidence type="ECO:0000256" key="3">
    <source>
        <dbReference type="ARBA" id="ARBA00023136"/>
    </source>
</evidence>
<protein>
    <submittedName>
        <fullName evidence="7">Uncharacterized protein</fullName>
    </submittedName>
</protein>
<evidence type="ECO:0000256" key="4">
    <source>
        <dbReference type="PROSITE-ProRule" id="PRU00282"/>
    </source>
</evidence>
<evidence type="ECO:0000256" key="5">
    <source>
        <dbReference type="RuleBase" id="RU000488"/>
    </source>
</evidence>
<comment type="similarity">
    <text evidence="5">Belongs to the mitochondrial carrier (TC 2.A.29) family.</text>
</comment>
<dbReference type="InterPro" id="IPR023395">
    <property type="entry name" value="MCP_dom_sf"/>
</dbReference>
<evidence type="ECO:0000313" key="7">
    <source>
        <dbReference type="EMBL" id="GMI25655.1"/>
    </source>
</evidence>
<evidence type="ECO:0000313" key="8">
    <source>
        <dbReference type="Proteomes" id="UP001165060"/>
    </source>
</evidence>
<evidence type="ECO:0000256" key="1">
    <source>
        <dbReference type="ARBA" id="ARBA00004141"/>
    </source>
</evidence>
<sequence>MMSPGRSVPSLLSSFRATHGIGGFLTQGLAPEVARATLMRGLKFTLFPAIHQRMYGKPPAEGTVGTKLSAACATAVPEVLLIMPLEAAKVVLTTDAEKKFGNSMAKAIGHVVETRGVGGLMTGYAGVQYRQMAWGAGYFTSIGFFKRKVAAALSPVMLGPDKKPTPEHAMATDLLSGFAAGVAPSPPPSPGPRPASCRWRGRS</sequence>
<dbReference type="Proteomes" id="UP001165060">
    <property type="component" value="Unassembled WGS sequence"/>
</dbReference>
<evidence type="ECO:0000256" key="6">
    <source>
        <dbReference type="SAM" id="MobiDB-lite"/>
    </source>
</evidence>
<organism evidence="7 8">
    <name type="scientific">Tetraparma gracilis</name>
    <dbReference type="NCBI Taxonomy" id="2962635"/>
    <lineage>
        <taxon>Eukaryota</taxon>
        <taxon>Sar</taxon>
        <taxon>Stramenopiles</taxon>
        <taxon>Ochrophyta</taxon>
        <taxon>Bolidophyceae</taxon>
        <taxon>Parmales</taxon>
        <taxon>Triparmaceae</taxon>
        <taxon>Tetraparma</taxon>
    </lineage>
</organism>
<gene>
    <name evidence="7" type="ORF">TeGR_g10711</name>
</gene>
<dbReference type="SUPFAM" id="SSF103506">
    <property type="entry name" value="Mitochondrial carrier"/>
    <property type="match status" value="1"/>
</dbReference>
<dbReference type="Pfam" id="PF00153">
    <property type="entry name" value="Mito_carr"/>
    <property type="match status" value="1"/>
</dbReference>
<keyword evidence="2 4" id="KW-0812">Transmembrane</keyword>
<feature type="compositionally biased region" description="Pro residues" evidence="6">
    <location>
        <begin position="184"/>
        <end position="193"/>
    </location>
</feature>